<dbReference type="PANTHER" id="PTHR30083:SF1">
    <property type="entry name" value="TRANSCRIPTIONAL REGULATOR"/>
    <property type="match status" value="1"/>
</dbReference>
<dbReference type="Proteomes" id="UP000249008">
    <property type="component" value="Chromosome 1"/>
</dbReference>
<dbReference type="GeneID" id="78454654"/>
<feature type="domain" description="ParB-like N-terminal" evidence="1">
    <location>
        <begin position="19"/>
        <end position="110"/>
    </location>
</feature>
<dbReference type="CDD" id="cd16397">
    <property type="entry name" value="IbrB_like"/>
    <property type="match status" value="1"/>
</dbReference>
<name>A0AAX2J7D6_9FUSO</name>
<dbReference type="PANTHER" id="PTHR30083">
    <property type="entry name" value="TRANSCRIPTIONAL REGULATOR-RELATED"/>
    <property type="match status" value="1"/>
</dbReference>
<dbReference type="GO" id="GO:0071453">
    <property type="term" value="P:cellular response to oxygen levels"/>
    <property type="evidence" value="ECO:0007669"/>
    <property type="project" value="TreeGrafter"/>
</dbReference>
<protein>
    <submittedName>
        <fullName evidence="2">ParB/RepB/Spo0J family partition protein</fullName>
    </submittedName>
</protein>
<sequence length="178" mass="20823">MRYIKTKKGNITLPVMTPIIVPISKVEPNKYNPNKVAVNNMELLERSILDNGFCFAVVTIYDKTRDKYTIVDGFHRYEIFKKYFKAKEIPIIVLEHDIEKRMAATVQFNRARGVHQVELMGELVRELYEKGLEDEKIALSLGMEEEEVFRLKQITGIAEIFKNKAYSKSWEMQEVNDE</sequence>
<dbReference type="SUPFAM" id="SSF110849">
    <property type="entry name" value="ParB/Sulfiredoxin"/>
    <property type="match status" value="1"/>
</dbReference>
<reference evidence="2 3" key="1">
    <citation type="submission" date="2018-06" db="EMBL/GenBank/DDBJ databases">
        <authorList>
            <consortium name="Pathogen Informatics"/>
            <person name="Doyle S."/>
        </authorList>
    </citation>
    <scope>NUCLEOTIDE SEQUENCE [LARGE SCALE GENOMIC DNA]</scope>
    <source>
        <strain evidence="2 3">NCTC12112</strain>
    </source>
</reference>
<evidence type="ECO:0000313" key="2">
    <source>
        <dbReference type="EMBL" id="SQI99344.1"/>
    </source>
</evidence>
<dbReference type="InterPro" id="IPR036086">
    <property type="entry name" value="ParB/Sulfiredoxin_sf"/>
</dbReference>
<organism evidence="2 3">
    <name type="scientific">Fusobacterium ulcerans</name>
    <dbReference type="NCBI Taxonomy" id="861"/>
    <lineage>
        <taxon>Bacteria</taxon>
        <taxon>Fusobacteriati</taxon>
        <taxon>Fusobacteriota</taxon>
        <taxon>Fusobacteriia</taxon>
        <taxon>Fusobacteriales</taxon>
        <taxon>Fusobacteriaceae</taxon>
        <taxon>Fusobacterium</taxon>
    </lineage>
</organism>
<evidence type="ECO:0000259" key="1">
    <source>
        <dbReference type="SMART" id="SM00470"/>
    </source>
</evidence>
<dbReference type="KEGG" id="ful:C4N20_07530"/>
<proteinExistence type="predicted"/>
<dbReference type="AlphaFoldDB" id="A0AAX2J7D6"/>
<evidence type="ECO:0000313" key="3">
    <source>
        <dbReference type="Proteomes" id="UP000249008"/>
    </source>
</evidence>
<accession>A0AAX2J7D6</accession>
<gene>
    <name evidence="2" type="ORF">NCTC12112_00053</name>
</gene>
<dbReference type="RefSeq" id="WP_005978668.1">
    <property type="nucleotide sequence ID" value="NZ_CABKNW010000004.1"/>
</dbReference>
<dbReference type="InterPro" id="IPR003115">
    <property type="entry name" value="ParB_N"/>
</dbReference>
<dbReference type="EMBL" id="LS483487">
    <property type="protein sequence ID" value="SQI99344.1"/>
    <property type="molecule type" value="Genomic_DNA"/>
</dbReference>
<dbReference type="Pfam" id="PF02195">
    <property type="entry name" value="ParB_N"/>
    <property type="match status" value="1"/>
</dbReference>
<dbReference type="Gene3D" id="3.90.1530.10">
    <property type="entry name" value="Conserved hypothetical protein from pyrococcus furiosus pfu- 392566-001, ParB domain"/>
    <property type="match status" value="1"/>
</dbReference>
<dbReference type="SMART" id="SM00470">
    <property type="entry name" value="ParB"/>
    <property type="match status" value="1"/>
</dbReference>